<keyword evidence="3" id="KW-1185">Reference proteome</keyword>
<sequence>MLPVHANGNGSRTTDEDRNISCTLTPKDPADGANRVDVDVNAVT</sequence>
<evidence type="ECO:0000313" key="2">
    <source>
        <dbReference type="EMBL" id="CRL29660.1"/>
    </source>
</evidence>
<dbReference type="EMBL" id="HG793171">
    <property type="protein sequence ID" value="CRL29660.1"/>
    <property type="molecule type" value="Genomic_DNA"/>
</dbReference>
<evidence type="ECO:0000256" key="1">
    <source>
        <dbReference type="SAM" id="MobiDB-lite"/>
    </source>
</evidence>
<accession>A0A0G4PTH2</accession>
<dbReference type="Proteomes" id="UP000053732">
    <property type="component" value="Unassembled WGS sequence"/>
</dbReference>
<name>A0A0G4PTH2_PENC3</name>
<gene>
    <name evidence="2" type="ORF">PCAMFM013_S038g000063</name>
</gene>
<dbReference type="AlphaFoldDB" id="A0A0G4PTH2"/>
<organism evidence="2 3">
    <name type="scientific">Penicillium camemberti (strain FM 013)</name>
    <dbReference type="NCBI Taxonomy" id="1429867"/>
    <lineage>
        <taxon>Eukaryota</taxon>
        <taxon>Fungi</taxon>
        <taxon>Dikarya</taxon>
        <taxon>Ascomycota</taxon>
        <taxon>Pezizomycotina</taxon>
        <taxon>Eurotiomycetes</taxon>
        <taxon>Eurotiomycetidae</taxon>
        <taxon>Eurotiales</taxon>
        <taxon>Aspergillaceae</taxon>
        <taxon>Penicillium</taxon>
    </lineage>
</organism>
<reference evidence="2 3" key="1">
    <citation type="journal article" date="2014" name="Nat. Commun.">
        <title>Multiple recent horizontal transfers of a large genomic region in cheese making fungi.</title>
        <authorList>
            <person name="Cheeseman K."/>
            <person name="Ropars J."/>
            <person name="Renault P."/>
            <person name="Dupont J."/>
            <person name="Gouzy J."/>
            <person name="Branca A."/>
            <person name="Abraham A.L."/>
            <person name="Ceppi M."/>
            <person name="Conseiller E."/>
            <person name="Debuchy R."/>
            <person name="Malagnac F."/>
            <person name="Goarin A."/>
            <person name="Silar P."/>
            <person name="Lacoste S."/>
            <person name="Sallet E."/>
            <person name="Bensimon A."/>
            <person name="Giraud T."/>
            <person name="Brygoo Y."/>
        </authorList>
    </citation>
    <scope>NUCLEOTIDE SEQUENCE [LARGE SCALE GENOMIC DNA]</scope>
    <source>
        <strain evidence="3">FM 013</strain>
    </source>
</reference>
<evidence type="ECO:0000313" key="3">
    <source>
        <dbReference type="Proteomes" id="UP000053732"/>
    </source>
</evidence>
<feature type="compositionally biased region" description="Basic and acidic residues" evidence="1">
    <location>
        <begin position="28"/>
        <end position="38"/>
    </location>
</feature>
<proteinExistence type="predicted"/>
<feature type="region of interest" description="Disordered" evidence="1">
    <location>
        <begin position="1"/>
        <end position="44"/>
    </location>
</feature>
<protein>
    <submittedName>
        <fullName evidence="2">Str. FM013</fullName>
    </submittedName>
</protein>